<evidence type="ECO:0000256" key="1">
    <source>
        <dbReference type="ARBA" id="ARBA00010657"/>
    </source>
</evidence>
<dbReference type="NCBIfam" id="NF041497">
    <property type="entry name" value="MobV"/>
    <property type="match status" value="1"/>
</dbReference>
<dbReference type="AlphaFoldDB" id="A0A1Z4LU38"/>
<evidence type="ECO:0000313" key="3">
    <source>
        <dbReference type="Proteomes" id="UP000218418"/>
    </source>
</evidence>
<proteinExistence type="inferred from homology"/>
<gene>
    <name evidence="2" type="ORF">NIES267_42250</name>
</gene>
<dbReference type="EMBL" id="AP018227">
    <property type="protein sequence ID" value="BAY84729.1"/>
    <property type="molecule type" value="Genomic_DNA"/>
</dbReference>
<comment type="similarity">
    <text evidence="1">Belongs to the plasmid mobilization pre family.</text>
</comment>
<dbReference type="GO" id="GO:0006310">
    <property type="term" value="P:DNA recombination"/>
    <property type="evidence" value="ECO:0007669"/>
    <property type="project" value="InterPro"/>
</dbReference>
<name>A0A1Z4LU38_9CYAN</name>
<protein>
    <submittedName>
        <fullName evidence="2">Plasmid recombination enzyme</fullName>
    </submittedName>
</protein>
<sequence>MAFTVCRIQKIKSWGALARSEAHTTREVCTPNANLQIKNLEVVGDYDNLDLVSKVKNKIGSQKYRSDAVLTVEILLSASAEYFRPNAVCEGGSYDKKRLDNFVDAVVKWLDDSWGDRIVKAELHLDEMTPHIHAYLVPLDERGKLNCKALFGTRGKMHQLQDSFANAVEHLGIVRGVKGSVATYAKVKKYYSAVNQDSQLLDLEQCLPQPQAQEDSEAYRQRIIEVLSPQFEIINYQLRERQRILEQLAQWKQTASVSEKLRQQLDLELQLFKTNKYRQDISLSEVAYELGLLQYKHSDNPLSLVMDTNKCNLDDAIIWLRDRFGETGMLNAVSNHALSIAQRIPFSTFVPPEASSAYFTEVEYFLNQKHSIPDKLLKTLQQRGLLYASTNCNAVFIARNLDGGTTGAYLYSLKNSENKFTIYSDSYRSRGWFHLSVGGDNRELIETAVLNSSPIDALKIMVRNAPHKSRTLYLTIDDENAILPSEYLKNISKIVVEMSQKRFNSIKKILPNAKYFSTDKQQVMDY</sequence>
<dbReference type="InterPro" id="IPR001668">
    <property type="entry name" value="Mob_Pre"/>
</dbReference>
<dbReference type="Pfam" id="PF01076">
    <property type="entry name" value="Mob_Pre"/>
    <property type="match status" value="1"/>
</dbReference>
<reference evidence="2 3" key="1">
    <citation type="submission" date="2017-06" db="EMBL/GenBank/DDBJ databases">
        <title>Genome sequencing of cyanobaciteial culture collection at National Institute for Environmental Studies (NIES).</title>
        <authorList>
            <person name="Hirose Y."/>
            <person name="Shimura Y."/>
            <person name="Fujisawa T."/>
            <person name="Nakamura Y."/>
            <person name="Kawachi M."/>
        </authorList>
    </citation>
    <scope>NUCLEOTIDE SEQUENCE [LARGE SCALE GENOMIC DNA]</scope>
    <source>
        <strain evidence="2 3">NIES-267</strain>
    </source>
</reference>
<dbReference type="OrthoDB" id="9800759at2"/>
<dbReference type="Gene3D" id="3.30.930.30">
    <property type="match status" value="1"/>
</dbReference>
<dbReference type="Proteomes" id="UP000218418">
    <property type="component" value="Chromosome"/>
</dbReference>
<evidence type="ECO:0000313" key="2">
    <source>
        <dbReference type="EMBL" id="BAY84729.1"/>
    </source>
</evidence>
<keyword evidence="3" id="KW-1185">Reference proteome</keyword>
<organism evidence="2 3">
    <name type="scientific">Calothrix parasitica NIES-267</name>
    <dbReference type="NCBI Taxonomy" id="1973488"/>
    <lineage>
        <taxon>Bacteria</taxon>
        <taxon>Bacillati</taxon>
        <taxon>Cyanobacteriota</taxon>
        <taxon>Cyanophyceae</taxon>
        <taxon>Nostocales</taxon>
        <taxon>Calotrichaceae</taxon>
        <taxon>Calothrix</taxon>
    </lineage>
</organism>
<dbReference type="CDD" id="cd17242">
    <property type="entry name" value="MobM_relaxase"/>
    <property type="match status" value="1"/>
</dbReference>
<dbReference type="GO" id="GO:0003677">
    <property type="term" value="F:DNA binding"/>
    <property type="evidence" value="ECO:0007669"/>
    <property type="project" value="InterPro"/>
</dbReference>
<accession>A0A1Z4LU38</accession>